<proteinExistence type="predicted"/>
<feature type="region of interest" description="Disordered" evidence="3">
    <location>
        <begin position="370"/>
        <end position="413"/>
    </location>
</feature>
<feature type="compositionally biased region" description="Low complexity" evidence="3">
    <location>
        <begin position="385"/>
        <end position="399"/>
    </location>
</feature>
<comment type="caution">
    <text evidence="4">The sequence shown here is derived from an EMBL/GenBank/DDBJ whole genome shotgun (WGS) entry which is preliminary data.</text>
</comment>
<dbReference type="InterPro" id="IPR001680">
    <property type="entry name" value="WD40_rpt"/>
</dbReference>
<feature type="compositionally biased region" description="Basic and acidic residues" evidence="3">
    <location>
        <begin position="316"/>
        <end position="338"/>
    </location>
</feature>
<name>A0ABD2XUB6_9HYME</name>
<feature type="compositionally biased region" description="Polar residues" evidence="3">
    <location>
        <begin position="289"/>
        <end position="309"/>
    </location>
</feature>
<evidence type="ECO:0008006" key="6">
    <source>
        <dbReference type="Google" id="ProtNLM"/>
    </source>
</evidence>
<dbReference type="PANTHER" id="PTHR15574">
    <property type="entry name" value="WD REPEAT DOMAIN-CONTAINING FAMILY"/>
    <property type="match status" value="1"/>
</dbReference>
<dbReference type="Gene3D" id="2.130.10.10">
    <property type="entry name" value="YVTN repeat-like/Quinoprotein amine dehydrogenase"/>
    <property type="match status" value="2"/>
</dbReference>
<dbReference type="SMART" id="SM00320">
    <property type="entry name" value="WD40"/>
    <property type="match status" value="7"/>
</dbReference>
<dbReference type="Proteomes" id="UP001627154">
    <property type="component" value="Unassembled WGS sequence"/>
</dbReference>
<evidence type="ECO:0000256" key="1">
    <source>
        <dbReference type="ARBA" id="ARBA00022574"/>
    </source>
</evidence>
<keyword evidence="5" id="KW-1185">Reference proteome</keyword>
<keyword evidence="1" id="KW-0853">WD repeat</keyword>
<protein>
    <recommendedName>
        <fullName evidence="6">WD repeat-containing protein 55 homolog</fullName>
    </recommendedName>
</protein>
<dbReference type="InterPro" id="IPR045151">
    <property type="entry name" value="DCAF8"/>
</dbReference>
<dbReference type="InterPro" id="IPR015943">
    <property type="entry name" value="WD40/YVTN_repeat-like_dom_sf"/>
</dbReference>
<dbReference type="PANTHER" id="PTHR15574:SF39">
    <property type="entry name" value="DDB1- AND CUL4-ASSOCIATED FACTOR 6"/>
    <property type="match status" value="1"/>
</dbReference>
<dbReference type="InterPro" id="IPR036322">
    <property type="entry name" value="WD40_repeat_dom_sf"/>
</dbReference>
<keyword evidence="2" id="KW-0677">Repeat</keyword>
<accession>A0ABD2XUB6</accession>
<evidence type="ECO:0000256" key="2">
    <source>
        <dbReference type="ARBA" id="ARBA00022737"/>
    </source>
</evidence>
<feature type="region of interest" description="Disordered" evidence="3">
    <location>
        <begin position="528"/>
        <end position="631"/>
    </location>
</feature>
<feature type="region of interest" description="Disordered" evidence="3">
    <location>
        <begin position="289"/>
        <end position="348"/>
    </location>
</feature>
<reference evidence="4 5" key="1">
    <citation type="journal article" date="2024" name="bioRxiv">
        <title>A reference genome for Trichogramma kaykai: A tiny desert-dwelling parasitoid wasp with competing sex-ratio distorters.</title>
        <authorList>
            <person name="Culotta J."/>
            <person name="Lindsey A.R."/>
        </authorList>
    </citation>
    <scope>NUCLEOTIDE SEQUENCE [LARGE SCALE GENOMIC DNA]</scope>
    <source>
        <strain evidence="4 5">KSX58</strain>
    </source>
</reference>
<evidence type="ECO:0000256" key="3">
    <source>
        <dbReference type="SAM" id="MobiDB-lite"/>
    </source>
</evidence>
<organism evidence="4 5">
    <name type="scientific">Trichogramma kaykai</name>
    <dbReference type="NCBI Taxonomy" id="54128"/>
    <lineage>
        <taxon>Eukaryota</taxon>
        <taxon>Metazoa</taxon>
        <taxon>Ecdysozoa</taxon>
        <taxon>Arthropoda</taxon>
        <taxon>Hexapoda</taxon>
        <taxon>Insecta</taxon>
        <taxon>Pterygota</taxon>
        <taxon>Neoptera</taxon>
        <taxon>Endopterygota</taxon>
        <taxon>Hymenoptera</taxon>
        <taxon>Apocrita</taxon>
        <taxon>Proctotrupomorpha</taxon>
        <taxon>Chalcidoidea</taxon>
        <taxon>Trichogrammatidae</taxon>
        <taxon>Trichogramma</taxon>
    </lineage>
</organism>
<sequence length="790" mass="88446">MTMKRNKSNFFFDIYNRPYDYNGRFKIYNSCKSSLQLVQRMSFLKQSQVHHGCVNSICWNNGGDIILSGSDDQHLILANPYNYQVLADFRTSHRANIFSAKFLPNCGDHRIVSCSGDGIILFTDLYKKAETFNCQFTCHSGTTYEIAVVPNEPHNFLSCGEDGTVRWFDLRIKEKCSLARCEEDILISCNRAVTAISVNPIMSHQVAIGRADSLVQIYDRRMLGTPTIGLKDNKAKIEPLHSFTVPEFEGNPYRITSLSFSPDGHDVLVSYSSDHLYLFSMKDRGRNQSKIGSTTFSPNAKKSSAQPSQPVRRLRLRGDWSDTGPDARPERDGGRHTGAEIAQARPVLHTSLMQRMTDVLSRMLNDPATRAALSGGGEDSFEGVISQQEQAIQQEESASGRNEATNDHQDDNESLDAINLHNNEETNSRFNQHVEQNLESSNDSTSETASPRLFLDTDNDEIEQPSTLDSSNVESKLNSGVSSLNIDATDKNVIVTNVSQDNSNNTLENVQDRLTTLQDGFVEQHNETSPVTLAYPDDNSTNPNISLGLENKAAGSDPRIGNQKPDYSTHDFSNPGPSNSHKFTQPDLAPDENACMDSDDEDSSHATRRSGYYDDSSLDHDLPNDSNGKSHLRFSADHTTDYYVDQKFVGHRNASFFRTMIKEANFWGDNFIISGSDCGHVFFWDRETAKLVMLLEADQHVVNCVQPHPFLPLLATSGIDYDVKLWAPTNEEPSFDGKFAEDLMKRNAVMLEETKDTITVPAVFMIRMLACLNQIRRGRGRNRVRSGDTE</sequence>
<dbReference type="EMBL" id="JBJJXI010000002">
    <property type="protein sequence ID" value="KAL3407758.1"/>
    <property type="molecule type" value="Genomic_DNA"/>
</dbReference>
<feature type="compositionally biased region" description="Polar residues" evidence="3">
    <location>
        <begin position="570"/>
        <end position="583"/>
    </location>
</feature>
<dbReference type="AlphaFoldDB" id="A0ABD2XUB6"/>
<dbReference type="Pfam" id="PF00400">
    <property type="entry name" value="WD40"/>
    <property type="match status" value="3"/>
</dbReference>
<evidence type="ECO:0000313" key="4">
    <source>
        <dbReference type="EMBL" id="KAL3407758.1"/>
    </source>
</evidence>
<gene>
    <name evidence="4" type="ORF">TKK_000018</name>
</gene>
<evidence type="ECO:0000313" key="5">
    <source>
        <dbReference type="Proteomes" id="UP001627154"/>
    </source>
</evidence>
<dbReference type="SUPFAM" id="SSF50978">
    <property type="entry name" value="WD40 repeat-like"/>
    <property type="match status" value="1"/>
</dbReference>